<feature type="signal peptide" evidence="1">
    <location>
        <begin position="1"/>
        <end position="33"/>
    </location>
</feature>
<dbReference type="InterPro" id="IPR019734">
    <property type="entry name" value="TPR_rpt"/>
</dbReference>
<dbReference type="Pfam" id="PF13174">
    <property type="entry name" value="TPR_6"/>
    <property type="match status" value="1"/>
</dbReference>
<accession>A0A7W5EHW2</accession>
<dbReference type="SUPFAM" id="SSF48452">
    <property type="entry name" value="TPR-like"/>
    <property type="match status" value="2"/>
</dbReference>
<protein>
    <recommendedName>
        <fullName evidence="4">Tetratricopeptide repeat protein</fullName>
    </recommendedName>
</protein>
<proteinExistence type="predicted"/>
<evidence type="ECO:0000313" key="2">
    <source>
        <dbReference type="EMBL" id="MBB3225045.1"/>
    </source>
</evidence>
<sequence length="409" mass="43941">MSKFRLAHLGLVMAAIGFTAAAPMAGLVSAAHAADTVRADVGKPLQEAQRLLSSGKAREAVAKLKEADAVGNKTEFEKYQIERVRAAAASTAGDTPTAIKAFETLIASGRLSASEKGKFQEGLAGMYYRAKDYPKTITAIQGLLKDNPNNVQMQQLLTQTYFISGRYNEAAAALKSGKQSEESLQMLANIQLKQNDKTGYVQTIEKLAGSYPKASYWADLLNRVQGKPGFSRTLGLDLMRLRLALGQLSKPSEYMEMAQLSLQAGNAPEAIAIIDQGYKKGALGTGTDAARHQRLKDLASKTLADNNAAQATHQANLIKEKDADGLFNMGYALVSAGKASEGIALMDQAMTFGTARRPEEMKLHYGIALFNAGKKQQALSALKNVKGTAGESDLARYWTLYINNPKVAA</sequence>
<feature type="chain" id="PRO_5031449155" description="Tetratricopeptide repeat protein" evidence="1">
    <location>
        <begin position="34"/>
        <end position="409"/>
    </location>
</feature>
<dbReference type="EMBL" id="JACHXS010000016">
    <property type="protein sequence ID" value="MBB3225045.1"/>
    <property type="molecule type" value="Genomic_DNA"/>
</dbReference>
<gene>
    <name evidence="2" type="ORF">FHS02_005915</name>
</gene>
<dbReference type="RefSeq" id="WP_229422699.1">
    <property type="nucleotide sequence ID" value="NZ_CP040017.1"/>
</dbReference>
<organism evidence="2 3">
    <name type="scientific">Pseudoduganella umbonata</name>
    <dbReference type="NCBI Taxonomy" id="864828"/>
    <lineage>
        <taxon>Bacteria</taxon>
        <taxon>Pseudomonadati</taxon>
        <taxon>Pseudomonadota</taxon>
        <taxon>Betaproteobacteria</taxon>
        <taxon>Burkholderiales</taxon>
        <taxon>Oxalobacteraceae</taxon>
        <taxon>Telluria group</taxon>
        <taxon>Pseudoduganella</taxon>
    </lineage>
</organism>
<dbReference type="Gene3D" id="1.25.40.10">
    <property type="entry name" value="Tetratricopeptide repeat domain"/>
    <property type="match status" value="2"/>
</dbReference>
<dbReference type="AlphaFoldDB" id="A0A7W5EHW2"/>
<name>A0A7W5EHW2_9BURK</name>
<evidence type="ECO:0000256" key="1">
    <source>
        <dbReference type="SAM" id="SignalP"/>
    </source>
</evidence>
<dbReference type="Pfam" id="PF13432">
    <property type="entry name" value="TPR_16"/>
    <property type="match status" value="1"/>
</dbReference>
<dbReference type="Proteomes" id="UP000584325">
    <property type="component" value="Unassembled WGS sequence"/>
</dbReference>
<evidence type="ECO:0008006" key="4">
    <source>
        <dbReference type="Google" id="ProtNLM"/>
    </source>
</evidence>
<evidence type="ECO:0000313" key="3">
    <source>
        <dbReference type="Proteomes" id="UP000584325"/>
    </source>
</evidence>
<keyword evidence="1" id="KW-0732">Signal</keyword>
<dbReference type="InterPro" id="IPR011990">
    <property type="entry name" value="TPR-like_helical_dom_sf"/>
</dbReference>
<reference evidence="2 3" key="1">
    <citation type="submission" date="2020-08" db="EMBL/GenBank/DDBJ databases">
        <title>Genomic Encyclopedia of Type Strains, Phase III (KMG-III): the genomes of soil and plant-associated and newly described type strains.</title>
        <authorList>
            <person name="Whitman W."/>
        </authorList>
    </citation>
    <scope>NUCLEOTIDE SEQUENCE [LARGE SCALE GENOMIC DNA]</scope>
    <source>
        <strain evidence="2 3">CECT 7753</strain>
    </source>
</reference>
<comment type="caution">
    <text evidence="2">The sequence shown here is derived from an EMBL/GenBank/DDBJ whole genome shotgun (WGS) entry which is preliminary data.</text>
</comment>